<keyword evidence="2" id="KW-0732">Signal</keyword>
<feature type="compositionally biased region" description="Polar residues" evidence="1">
    <location>
        <begin position="110"/>
        <end position="122"/>
    </location>
</feature>
<dbReference type="PROSITE" id="PS51257">
    <property type="entry name" value="PROKAR_LIPOPROTEIN"/>
    <property type="match status" value="1"/>
</dbReference>
<evidence type="ECO:0000313" key="4">
    <source>
        <dbReference type="EMBL" id="MBV7276396.1"/>
    </source>
</evidence>
<organism evidence="4 5">
    <name type="scientific">Clostridium thailandense</name>
    <dbReference type="NCBI Taxonomy" id="2794346"/>
    <lineage>
        <taxon>Bacteria</taxon>
        <taxon>Bacillati</taxon>
        <taxon>Bacillota</taxon>
        <taxon>Clostridia</taxon>
        <taxon>Eubacteriales</taxon>
        <taxon>Clostridiaceae</taxon>
        <taxon>Clostridium</taxon>
    </lineage>
</organism>
<proteinExistence type="predicted"/>
<evidence type="ECO:0000313" key="5">
    <source>
        <dbReference type="Proteomes" id="UP000694308"/>
    </source>
</evidence>
<evidence type="ECO:0000256" key="1">
    <source>
        <dbReference type="SAM" id="MobiDB-lite"/>
    </source>
</evidence>
<protein>
    <submittedName>
        <fullName evidence="4">DUF1311 domain-containing protein</fullName>
    </submittedName>
</protein>
<evidence type="ECO:0000259" key="3">
    <source>
        <dbReference type="Pfam" id="PF07007"/>
    </source>
</evidence>
<feature type="compositionally biased region" description="Basic and acidic residues" evidence="1">
    <location>
        <begin position="28"/>
        <end position="51"/>
    </location>
</feature>
<feature type="chain" id="PRO_5037672256" evidence="2">
    <location>
        <begin position="24"/>
        <end position="241"/>
    </location>
</feature>
<feature type="signal peptide" evidence="2">
    <location>
        <begin position="1"/>
        <end position="23"/>
    </location>
</feature>
<gene>
    <name evidence="4" type="ORF">I6U48_26285</name>
</gene>
<feature type="domain" description="Lysozyme inhibitor LprI-like N-terminal" evidence="3">
    <location>
        <begin position="145"/>
        <end position="235"/>
    </location>
</feature>
<evidence type="ECO:0000256" key="2">
    <source>
        <dbReference type="SAM" id="SignalP"/>
    </source>
</evidence>
<accession>A0A949WTN1</accession>
<dbReference type="Proteomes" id="UP000694308">
    <property type="component" value="Unassembled WGS sequence"/>
</dbReference>
<sequence>MKKIAGILVLVLVLGLTGCKSSATTSENTDKSNVKVEDKTKDKEKEDVNADVDVESKIDQLNSLIDSKKYDEANSLAQELSNKKMNESQKAEVNKLKTKIDSESAKAKVDTNNAKQETKVQQSKKQEYKTKLDNIEISLKALEQKEASGTTYDMRSAANERYKKWDAALNEIYGVLKGQLSATDMKKLQSEEIKWISDRDAKAKKEASEMKGGTMEPVLYIRSLADTTKARCYELIEKYMQ</sequence>
<feature type="region of interest" description="Disordered" evidence="1">
    <location>
        <begin position="22"/>
        <end position="51"/>
    </location>
</feature>
<feature type="region of interest" description="Disordered" evidence="1">
    <location>
        <begin position="103"/>
        <end position="122"/>
    </location>
</feature>
<dbReference type="Pfam" id="PF07007">
    <property type="entry name" value="LprI"/>
    <property type="match status" value="1"/>
</dbReference>
<comment type="caution">
    <text evidence="4">The sequence shown here is derived from an EMBL/GenBank/DDBJ whole genome shotgun (WGS) entry which is preliminary data.</text>
</comment>
<keyword evidence="5" id="KW-1185">Reference proteome</keyword>
<name>A0A949WTN1_9CLOT</name>
<dbReference type="EMBL" id="JAEEGC010000175">
    <property type="protein sequence ID" value="MBV7276396.1"/>
    <property type="molecule type" value="Genomic_DNA"/>
</dbReference>
<dbReference type="AlphaFoldDB" id="A0A949WTN1"/>
<dbReference type="RefSeq" id="WP_218323478.1">
    <property type="nucleotide sequence ID" value="NZ_JAEEGC010000175.1"/>
</dbReference>
<dbReference type="PANTHER" id="PTHR39176:SF1">
    <property type="entry name" value="PERIPLASMIC PROTEIN"/>
    <property type="match status" value="1"/>
</dbReference>
<dbReference type="InterPro" id="IPR009739">
    <property type="entry name" value="LprI-like_N"/>
</dbReference>
<dbReference type="PANTHER" id="PTHR39176">
    <property type="entry name" value="PERIPLASMIC PROTEIN-RELATED"/>
    <property type="match status" value="1"/>
</dbReference>
<reference evidence="4" key="1">
    <citation type="submission" date="2020-12" db="EMBL/GenBank/DDBJ databases">
        <title>Clostridium thailandense sp. nov., a novel acetogenic bacterium isolated from peat land soil in Thailand.</title>
        <authorList>
            <person name="Chaikitkaew S."/>
            <person name="Birkeland N.K."/>
        </authorList>
    </citation>
    <scope>NUCLEOTIDE SEQUENCE</scope>
    <source>
        <strain evidence="4">PL3</strain>
    </source>
</reference>